<gene>
    <name evidence="1" type="ORF">SVIM_LOCUS117953</name>
</gene>
<dbReference type="EMBL" id="CAADRP010000613">
    <property type="protein sequence ID" value="VFU30397.1"/>
    <property type="molecule type" value="Genomic_DNA"/>
</dbReference>
<name>A0A6N2KQH6_SALVM</name>
<accession>A0A6N2KQH6</accession>
<evidence type="ECO:0000313" key="1">
    <source>
        <dbReference type="EMBL" id="VFU30397.1"/>
    </source>
</evidence>
<organism evidence="1">
    <name type="scientific">Salix viminalis</name>
    <name type="common">Common osier</name>
    <name type="synonym">Basket willow</name>
    <dbReference type="NCBI Taxonomy" id="40686"/>
    <lineage>
        <taxon>Eukaryota</taxon>
        <taxon>Viridiplantae</taxon>
        <taxon>Streptophyta</taxon>
        <taxon>Embryophyta</taxon>
        <taxon>Tracheophyta</taxon>
        <taxon>Spermatophyta</taxon>
        <taxon>Magnoliopsida</taxon>
        <taxon>eudicotyledons</taxon>
        <taxon>Gunneridae</taxon>
        <taxon>Pentapetalae</taxon>
        <taxon>rosids</taxon>
        <taxon>fabids</taxon>
        <taxon>Malpighiales</taxon>
        <taxon>Salicaceae</taxon>
        <taxon>Saliceae</taxon>
        <taxon>Salix</taxon>
    </lineage>
</organism>
<sequence length="28" mass="3274">MHTFLIFLHQITAIHLCWIPRILKTGLG</sequence>
<dbReference type="AlphaFoldDB" id="A0A6N2KQH6"/>
<reference evidence="1" key="1">
    <citation type="submission" date="2019-03" db="EMBL/GenBank/DDBJ databases">
        <authorList>
            <person name="Mank J."/>
            <person name="Almeida P."/>
        </authorList>
    </citation>
    <scope>NUCLEOTIDE SEQUENCE</scope>
    <source>
        <strain evidence="1">78183</strain>
    </source>
</reference>
<proteinExistence type="predicted"/>
<protein>
    <submittedName>
        <fullName evidence="1">Uncharacterized protein</fullName>
    </submittedName>
</protein>